<reference evidence="1 2" key="1">
    <citation type="submission" date="2019-07" db="EMBL/GenBank/DDBJ databases">
        <title>Genomes of Cafeteria roenbergensis.</title>
        <authorList>
            <person name="Fischer M.G."/>
            <person name="Hackl T."/>
            <person name="Roman M."/>
        </authorList>
    </citation>
    <scope>NUCLEOTIDE SEQUENCE [LARGE SCALE GENOMIC DNA]</scope>
    <source>
        <strain evidence="1 2">E4-10P</strain>
    </source>
</reference>
<dbReference type="AlphaFoldDB" id="A0A5A8EKU1"/>
<sequence length="183" mass="18784">MAKALRPVSDALMDRADLLRVTMVSSSAQDEQTPDASRSGFDGAWGWASASVPQAASALQAVASGPTGFSVESCATAAAPAGAAEPGLSPRSSLDQLAKAVAGLAAKSLRSSRAATSIAPLPHPSGSDVRVRVEAPLHRDGWAQVTVPHVMDGRIAFVLSLRWVTAWADSARSSVRRATAGGR</sequence>
<dbReference type="EMBL" id="VLTO01000007">
    <property type="protein sequence ID" value="KAA0176550.1"/>
    <property type="molecule type" value="Genomic_DNA"/>
</dbReference>
<name>A0A5A8EKU1_CAFRO</name>
<evidence type="ECO:0000313" key="1">
    <source>
        <dbReference type="EMBL" id="KAA0176550.1"/>
    </source>
</evidence>
<evidence type="ECO:0000313" key="2">
    <source>
        <dbReference type="Proteomes" id="UP000322899"/>
    </source>
</evidence>
<proteinExistence type="predicted"/>
<dbReference type="Proteomes" id="UP000322899">
    <property type="component" value="Unassembled WGS sequence"/>
</dbReference>
<organism evidence="1 2">
    <name type="scientific">Cafeteria roenbergensis</name>
    <name type="common">Marine flagellate</name>
    <dbReference type="NCBI Taxonomy" id="33653"/>
    <lineage>
        <taxon>Eukaryota</taxon>
        <taxon>Sar</taxon>
        <taxon>Stramenopiles</taxon>
        <taxon>Bigyra</taxon>
        <taxon>Opalozoa</taxon>
        <taxon>Bicosoecida</taxon>
        <taxon>Cafeteriaceae</taxon>
        <taxon>Cafeteria</taxon>
    </lineage>
</organism>
<gene>
    <name evidence="1" type="ORF">FNF27_01831</name>
</gene>
<comment type="caution">
    <text evidence="1">The sequence shown here is derived from an EMBL/GenBank/DDBJ whole genome shotgun (WGS) entry which is preliminary data.</text>
</comment>
<accession>A0A5A8EKU1</accession>
<protein>
    <submittedName>
        <fullName evidence="1">Uncharacterized protein</fullName>
    </submittedName>
</protein>